<feature type="transmembrane region" description="Helical" evidence="2">
    <location>
        <begin position="140"/>
        <end position="160"/>
    </location>
</feature>
<sequence>MLSRRKGAHATDAGKVTPRTLTRVNATTTDRRSRPAGIVSLVLLAIAAAWLIVSFLSLRVLVAEVVKADSRAIATLITSMSGAVMGAVFGGTCAGHLARISRLGFLTRLPRLVTGAAAGVLVGVAAAGLAYYTFSGTPAVATIVAGVTGIAAIVGGCLAAPRNTDAVFAGLCGTVVVLVVMFARGWFAAEINSMMTPGSYQWVGIAFGVALGMLVGIAAVLVLRLRAPRTTLSGYLAAGAAPGALWLVSEVATRVAAGLLVAKGIEPDPISNLGMELILEAQLNGSLAALFTGGTTAVLAFGTLMSKGGNKKTGRGGKASVPSQTKATNTKSKAKR</sequence>
<feature type="compositionally biased region" description="Polar residues" evidence="1">
    <location>
        <begin position="321"/>
        <end position="336"/>
    </location>
</feature>
<name>D3PYI9_STANL</name>
<dbReference type="KEGG" id="sna:Snas_1860"/>
<organism evidence="3 4">
    <name type="scientific">Stackebrandtia nassauensis (strain DSM 44728 / CIP 108903 / NRRL B-16338 / NBRC 102104 / LLR-40K-21)</name>
    <dbReference type="NCBI Taxonomy" id="446470"/>
    <lineage>
        <taxon>Bacteria</taxon>
        <taxon>Bacillati</taxon>
        <taxon>Actinomycetota</taxon>
        <taxon>Actinomycetes</taxon>
        <taxon>Glycomycetales</taxon>
        <taxon>Glycomycetaceae</taxon>
        <taxon>Stackebrandtia</taxon>
    </lineage>
</organism>
<keyword evidence="2" id="KW-0812">Transmembrane</keyword>
<feature type="transmembrane region" description="Helical" evidence="2">
    <location>
        <begin position="38"/>
        <end position="61"/>
    </location>
</feature>
<feature type="transmembrane region" description="Helical" evidence="2">
    <location>
        <begin position="112"/>
        <end position="134"/>
    </location>
</feature>
<keyword evidence="2" id="KW-0472">Membrane</keyword>
<evidence type="ECO:0000313" key="3">
    <source>
        <dbReference type="EMBL" id="ADD41556.1"/>
    </source>
</evidence>
<keyword evidence="2" id="KW-1133">Transmembrane helix</keyword>
<reference evidence="3 4" key="1">
    <citation type="journal article" date="2009" name="Stand. Genomic Sci.">
        <title>Complete genome sequence of Stackebrandtia nassauensis type strain (LLR-40K-21).</title>
        <authorList>
            <person name="Munk C."/>
            <person name="Lapidus A."/>
            <person name="Copeland A."/>
            <person name="Jando M."/>
            <person name="Mayilraj S."/>
            <person name="Glavina Del Rio T."/>
            <person name="Nolan M."/>
            <person name="Chen F."/>
            <person name="Lucas S."/>
            <person name="Tice H."/>
            <person name="Cheng J.F."/>
            <person name="Han C."/>
            <person name="Detter J.C."/>
            <person name="Bruce D."/>
            <person name="Goodwin L."/>
            <person name="Chain P."/>
            <person name="Pitluck S."/>
            <person name="Goker M."/>
            <person name="Ovchinikova G."/>
            <person name="Pati A."/>
            <person name="Ivanova N."/>
            <person name="Mavromatis K."/>
            <person name="Chen A."/>
            <person name="Palaniappan K."/>
            <person name="Land M."/>
            <person name="Hauser L."/>
            <person name="Chang Y.J."/>
            <person name="Jeffries C.D."/>
            <person name="Bristow J."/>
            <person name="Eisen J.A."/>
            <person name="Markowitz V."/>
            <person name="Hugenholtz P."/>
            <person name="Kyrpides N.C."/>
            <person name="Klenk H.P."/>
        </authorList>
    </citation>
    <scope>NUCLEOTIDE SEQUENCE [LARGE SCALE GENOMIC DNA]</scope>
    <source>
        <strain evidence="4">DSM 44728 / CIP 108903 / NRRL B-16338 / NBRC 102104 / LLR-40K-21</strain>
    </source>
</reference>
<feature type="transmembrane region" description="Helical" evidence="2">
    <location>
        <begin position="281"/>
        <end position="305"/>
    </location>
</feature>
<dbReference type="AlphaFoldDB" id="D3PYI9"/>
<dbReference type="STRING" id="446470.Snas_1860"/>
<evidence type="ECO:0000256" key="1">
    <source>
        <dbReference type="SAM" id="MobiDB-lite"/>
    </source>
</evidence>
<dbReference type="EMBL" id="CP001778">
    <property type="protein sequence ID" value="ADD41556.1"/>
    <property type="molecule type" value="Genomic_DNA"/>
</dbReference>
<proteinExistence type="predicted"/>
<dbReference type="Proteomes" id="UP000000844">
    <property type="component" value="Chromosome"/>
</dbReference>
<evidence type="ECO:0000313" key="4">
    <source>
        <dbReference type="Proteomes" id="UP000000844"/>
    </source>
</evidence>
<feature type="transmembrane region" description="Helical" evidence="2">
    <location>
        <begin position="235"/>
        <end position="261"/>
    </location>
</feature>
<dbReference type="HOGENOM" id="CLU_826133_0_0_11"/>
<accession>D3PYI9</accession>
<feature type="region of interest" description="Disordered" evidence="1">
    <location>
        <begin position="309"/>
        <end position="336"/>
    </location>
</feature>
<feature type="transmembrane region" description="Helical" evidence="2">
    <location>
        <begin position="73"/>
        <end position="100"/>
    </location>
</feature>
<gene>
    <name evidence="3" type="ordered locus">Snas_1860</name>
</gene>
<feature type="transmembrane region" description="Helical" evidence="2">
    <location>
        <begin position="167"/>
        <end position="187"/>
    </location>
</feature>
<evidence type="ECO:0000256" key="2">
    <source>
        <dbReference type="SAM" id="Phobius"/>
    </source>
</evidence>
<protein>
    <submittedName>
        <fullName evidence="3">Uncharacterized protein</fullName>
    </submittedName>
</protein>
<feature type="transmembrane region" description="Helical" evidence="2">
    <location>
        <begin position="199"/>
        <end position="223"/>
    </location>
</feature>
<keyword evidence="4" id="KW-1185">Reference proteome</keyword>
<dbReference type="eggNOG" id="ENOG502ZN6T">
    <property type="taxonomic scope" value="Bacteria"/>
</dbReference>